<comment type="caution">
    <text evidence="2">The sequence shown here is derived from an EMBL/GenBank/DDBJ whole genome shotgun (WGS) entry which is preliminary data.</text>
</comment>
<dbReference type="EMBL" id="JARULN010000005">
    <property type="protein sequence ID" value="MDG5753986.1"/>
    <property type="molecule type" value="Genomic_DNA"/>
</dbReference>
<proteinExistence type="predicted"/>
<protein>
    <submittedName>
        <fullName evidence="2">Uncharacterized protein</fullName>
    </submittedName>
</protein>
<sequence length="66" mass="7181">MITYMIDFIVVAILVIGLTATIGILTNGIGEAIGTKNKKKFVNKSASIQTNWKMVGGNGIYKKKTY</sequence>
<evidence type="ECO:0000256" key="1">
    <source>
        <dbReference type="SAM" id="Phobius"/>
    </source>
</evidence>
<dbReference type="Proteomes" id="UP001218246">
    <property type="component" value="Unassembled WGS sequence"/>
</dbReference>
<keyword evidence="1" id="KW-0472">Membrane</keyword>
<evidence type="ECO:0000313" key="2">
    <source>
        <dbReference type="EMBL" id="MDG5753986.1"/>
    </source>
</evidence>
<accession>A0ABT6H6B8</accession>
<keyword evidence="3" id="KW-1185">Reference proteome</keyword>
<feature type="transmembrane region" description="Helical" evidence="1">
    <location>
        <begin position="6"/>
        <end position="30"/>
    </location>
</feature>
<dbReference type="RefSeq" id="WP_124565345.1">
    <property type="nucleotide sequence ID" value="NZ_JARRRY010000003.1"/>
</dbReference>
<organism evidence="2 3">
    <name type="scientific">Ectobacillus antri</name>
    <dbReference type="NCBI Taxonomy" id="2486280"/>
    <lineage>
        <taxon>Bacteria</taxon>
        <taxon>Bacillati</taxon>
        <taxon>Bacillota</taxon>
        <taxon>Bacilli</taxon>
        <taxon>Bacillales</taxon>
        <taxon>Bacillaceae</taxon>
        <taxon>Ectobacillus</taxon>
    </lineage>
</organism>
<keyword evidence="1" id="KW-0812">Transmembrane</keyword>
<reference evidence="2 3" key="1">
    <citation type="submission" date="2023-04" db="EMBL/GenBank/DDBJ databases">
        <title>Ectobacillus antri isolated from activated sludge.</title>
        <authorList>
            <person name="Yan P."/>
            <person name="Liu X."/>
        </authorList>
    </citation>
    <scope>NUCLEOTIDE SEQUENCE [LARGE SCALE GENOMIC DNA]</scope>
    <source>
        <strain evidence="2 3">C18H</strain>
    </source>
</reference>
<keyword evidence="1" id="KW-1133">Transmembrane helix</keyword>
<gene>
    <name evidence="2" type="ORF">P6P90_08360</name>
</gene>
<name>A0ABT6H6B8_9BACI</name>
<evidence type="ECO:0000313" key="3">
    <source>
        <dbReference type="Proteomes" id="UP001218246"/>
    </source>
</evidence>